<comment type="caution">
    <text evidence="3">The sequence shown here is derived from an EMBL/GenBank/DDBJ whole genome shotgun (WGS) entry which is preliminary data.</text>
</comment>
<dbReference type="OrthoDB" id="5291879at2"/>
<sequence>MQWHHIEQQLKLALGSSLQITATQALSGGDINQAFRLRTNLGDLFIKLNDAGRLDMFEQEALGLAAMAATNTIRTPNVIVTSCTQQHAFLVLQYHEATNPESSDWQLAAEQLAAMHCTPTDSIVANDRFGFNADNYIGSTPQLNSTSKCWSQFFSQQRIGYQLSLLEGRMRLPVTHAELCRLIESIVNTLPAKPSLLHGDLWRGNMMFDKYGPLLIDPACYVGDGEADIAMTELFGGFPRPFYQAYRSIRPASEPISLRHQIYNLYHLLNHANLFGGHYVDQAEKSIVSLMTNGS</sequence>
<organism evidence="3 4">
    <name type="scientific">Neiella marina</name>
    <dbReference type="NCBI Taxonomy" id="508461"/>
    <lineage>
        <taxon>Bacteria</taxon>
        <taxon>Pseudomonadati</taxon>
        <taxon>Pseudomonadota</taxon>
        <taxon>Gammaproteobacteria</taxon>
        <taxon>Alteromonadales</taxon>
        <taxon>Echinimonadaceae</taxon>
        <taxon>Neiella</taxon>
    </lineage>
</organism>
<evidence type="ECO:0000313" key="4">
    <source>
        <dbReference type="Proteomes" id="UP000619743"/>
    </source>
</evidence>
<gene>
    <name evidence="3" type="ORF">GCM10011369_01880</name>
</gene>
<dbReference type="InterPro" id="IPR011009">
    <property type="entry name" value="Kinase-like_dom_sf"/>
</dbReference>
<dbReference type="Pfam" id="PF03881">
    <property type="entry name" value="Fructosamin_kin"/>
    <property type="match status" value="1"/>
</dbReference>
<reference evidence="4" key="1">
    <citation type="journal article" date="2019" name="Int. J. Syst. Evol. Microbiol.">
        <title>The Global Catalogue of Microorganisms (GCM) 10K type strain sequencing project: providing services to taxonomists for standard genome sequencing and annotation.</title>
        <authorList>
            <consortium name="The Broad Institute Genomics Platform"/>
            <consortium name="The Broad Institute Genome Sequencing Center for Infectious Disease"/>
            <person name="Wu L."/>
            <person name="Ma J."/>
        </authorList>
    </citation>
    <scope>NUCLEOTIDE SEQUENCE [LARGE SCALE GENOMIC DNA]</scope>
    <source>
        <strain evidence="4">CGMCC 1.10130</strain>
    </source>
</reference>
<dbReference type="PANTHER" id="PTHR12149:SF8">
    <property type="entry name" value="PROTEIN-RIBULOSAMINE 3-KINASE"/>
    <property type="match status" value="1"/>
</dbReference>
<dbReference type="Gene3D" id="3.30.200.20">
    <property type="entry name" value="Phosphorylase Kinase, domain 1"/>
    <property type="match status" value="1"/>
</dbReference>
<protein>
    <recommendedName>
        <fullName evidence="5">Fructosamine kinase family protein</fullName>
    </recommendedName>
</protein>
<keyword evidence="2" id="KW-0808">Transferase</keyword>
<evidence type="ECO:0000256" key="1">
    <source>
        <dbReference type="ARBA" id="ARBA00009460"/>
    </source>
</evidence>
<proteinExistence type="inferred from homology"/>
<dbReference type="GO" id="GO:0016301">
    <property type="term" value="F:kinase activity"/>
    <property type="evidence" value="ECO:0007669"/>
    <property type="project" value="UniProtKB-UniRule"/>
</dbReference>
<keyword evidence="2" id="KW-0418">Kinase</keyword>
<dbReference type="AlphaFoldDB" id="A0A8J2U1X6"/>
<name>A0A8J2U1X6_9GAMM</name>
<evidence type="ECO:0000313" key="3">
    <source>
        <dbReference type="EMBL" id="GGA64093.1"/>
    </source>
</evidence>
<keyword evidence="4" id="KW-1185">Reference proteome</keyword>
<dbReference type="EMBL" id="BMDX01000001">
    <property type="protein sequence ID" value="GGA64093.1"/>
    <property type="molecule type" value="Genomic_DNA"/>
</dbReference>
<accession>A0A8J2U1X6</accession>
<dbReference type="PIRSF" id="PIRSF006221">
    <property type="entry name" value="Ketosamine-3-kinase"/>
    <property type="match status" value="1"/>
</dbReference>
<dbReference type="PANTHER" id="PTHR12149">
    <property type="entry name" value="FRUCTOSAMINE 3 KINASE-RELATED PROTEIN"/>
    <property type="match status" value="1"/>
</dbReference>
<dbReference type="Proteomes" id="UP000619743">
    <property type="component" value="Unassembled WGS sequence"/>
</dbReference>
<dbReference type="Gene3D" id="3.90.1200.10">
    <property type="match status" value="1"/>
</dbReference>
<dbReference type="SUPFAM" id="SSF56112">
    <property type="entry name" value="Protein kinase-like (PK-like)"/>
    <property type="match status" value="1"/>
</dbReference>
<dbReference type="InterPro" id="IPR016477">
    <property type="entry name" value="Fructo-/Ketosamine-3-kinase"/>
</dbReference>
<comment type="similarity">
    <text evidence="1 2">Belongs to the fructosamine kinase family.</text>
</comment>
<evidence type="ECO:0000256" key="2">
    <source>
        <dbReference type="PIRNR" id="PIRNR006221"/>
    </source>
</evidence>
<evidence type="ECO:0008006" key="5">
    <source>
        <dbReference type="Google" id="ProtNLM"/>
    </source>
</evidence>
<dbReference type="RefSeq" id="WP_087504192.1">
    <property type="nucleotide sequence ID" value="NZ_BMDX01000001.1"/>
</dbReference>